<gene>
    <name evidence="7" type="ORF">EZH22_10230</name>
</gene>
<dbReference type="GO" id="GO:0006552">
    <property type="term" value="P:L-leucine catabolic process"/>
    <property type="evidence" value="ECO:0007669"/>
    <property type="project" value="TreeGrafter"/>
</dbReference>
<keyword evidence="3" id="KW-0479">Metal-binding</keyword>
<dbReference type="Gene3D" id="3.20.20.70">
    <property type="entry name" value="Aldolase class I"/>
    <property type="match status" value="1"/>
</dbReference>
<keyword evidence="2 5" id="KW-0808">Transferase</keyword>
<reference evidence="7 8" key="1">
    <citation type="submission" date="2020-10" db="EMBL/GenBank/DDBJ databases">
        <title>Degradation of 1,4-Dioxane by Xanthobacter sp. YN2, via a Novel Group-2 Soluble Di-Iron Monooxygenase.</title>
        <authorList>
            <person name="Ma F."/>
            <person name="Wang Y."/>
            <person name="Yang J."/>
            <person name="Guo H."/>
            <person name="Su D."/>
            <person name="Yu L."/>
        </authorList>
    </citation>
    <scope>NUCLEOTIDE SEQUENCE [LARGE SCALE GENOMIC DNA]</scope>
    <source>
        <strain evidence="7 8">YN2</strain>
    </source>
</reference>
<evidence type="ECO:0000256" key="2">
    <source>
        <dbReference type="ARBA" id="ARBA00022679"/>
    </source>
</evidence>
<dbReference type="PROSITE" id="PS50991">
    <property type="entry name" value="PYR_CT"/>
    <property type="match status" value="1"/>
</dbReference>
<dbReference type="InterPro" id="IPR013785">
    <property type="entry name" value="Aldolase_TIM"/>
</dbReference>
<dbReference type="InterPro" id="IPR043594">
    <property type="entry name" value="HMGL"/>
</dbReference>
<proteinExistence type="inferred from homology"/>
<evidence type="ECO:0000313" key="7">
    <source>
        <dbReference type="EMBL" id="QRG08622.1"/>
    </source>
</evidence>
<comment type="similarity">
    <text evidence="1">Belongs to the HMG-CoA lyase family.</text>
</comment>
<dbReference type="PANTHER" id="PTHR42738">
    <property type="entry name" value="HYDROXYMETHYLGLUTARYL-COA LYASE"/>
    <property type="match status" value="1"/>
</dbReference>
<keyword evidence="4 7" id="KW-0456">Lyase</keyword>
<evidence type="ECO:0000313" key="8">
    <source>
        <dbReference type="Proteomes" id="UP000596427"/>
    </source>
</evidence>
<evidence type="ECO:0000256" key="3">
    <source>
        <dbReference type="ARBA" id="ARBA00022723"/>
    </source>
</evidence>
<dbReference type="GO" id="GO:0046872">
    <property type="term" value="F:metal ion binding"/>
    <property type="evidence" value="ECO:0007669"/>
    <property type="project" value="UniProtKB-KW"/>
</dbReference>
<organism evidence="7 8">
    <name type="scientific">Xanthobacter dioxanivorans</name>
    <dbReference type="NCBI Taxonomy" id="2528964"/>
    <lineage>
        <taxon>Bacteria</taxon>
        <taxon>Pseudomonadati</taxon>
        <taxon>Pseudomonadota</taxon>
        <taxon>Alphaproteobacteria</taxon>
        <taxon>Hyphomicrobiales</taxon>
        <taxon>Xanthobacteraceae</taxon>
        <taxon>Xanthobacter</taxon>
    </lineage>
</organism>
<sequence length="328" mass="34210">MMPGPADATLEPGPRISVCEVWLRDGIQGWPTFVETSDKIRMLQAIAAAGVGEVDVTSFVSRRLVPQFADAEQVLAAHVPARVRVLTASVAGAARVVELHRRTGAIARCGMPFSVSEAHNIANLRRTHSEHREQLARIFDMLGEAGIEPLLGVVTAFGCPIRGAVHPEEALAIAQWGHGHGVTAIMFGDTTGMANPRGVARLFGEARAIGPEIELIAHFHDNRGCGVANSLAAIANGARAVDSCLGGLGGEPRGVELGVVGDQGNTTTEDLVAVLSEMGIDTGIDLARLMAAGLLAEDILGRPLASRVQRAGLVANVGDAIGPSFPQS</sequence>
<dbReference type="GO" id="GO:0046912">
    <property type="term" value="F:acyltransferase activity, acyl groups converted into alkyl on transfer"/>
    <property type="evidence" value="ECO:0007669"/>
    <property type="project" value="InterPro"/>
</dbReference>
<name>A0A974PRU0_9HYPH</name>
<protein>
    <submittedName>
        <fullName evidence="7">Hydroxymethylglutaryl-CoA lyase</fullName>
    </submittedName>
</protein>
<keyword evidence="8" id="KW-1185">Reference proteome</keyword>
<accession>A0A974PRU0</accession>
<dbReference type="AlphaFoldDB" id="A0A974PRU0"/>
<dbReference type="InterPro" id="IPR002034">
    <property type="entry name" value="AIPM/Hcit_synth_CS"/>
</dbReference>
<dbReference type="EMBL" id="CP063362">
    <property type="protein sequence ID" value="QRG08622.1"/>
    <property type="molecule type" value="Genomic_DNA"/>
</dbReference>
<evidence type="ECO:0000256" key="1">
    <source>
        <dbReference type="ARBA" id="ARBA00009405"/>
    </source>
</evidence>
<dbReference type="InterPro" id="IPR000891">
    <property type="entry name" value="PYR_CT"/>
</dbReference>
<feature type="domain" description="Pyruvate carboxyltransferase" evidence="6">
    <location>
        <begin position="16"/>
        <end position="290"/>
    </location>
</feature>
<dbReference type="Pfam" id="PF00682">
    <property type="entry name" value="HMGL-like"/>
    <property type="match status" value="1"/>
</dbReference>
<evidence type="ECO:0000259" key="6">
    <source>
        <dbReference type="PROSITE" id="PS50991"/>
    </source>
</evidence>
<comment type="similarity">
    <text evidence="5">Belongs to the alpha-IPM synthase/homocitrate synthase family.</text>
</comment>
<dbReference type="RefSeq" id="WP_203195532.1">
    <property type="nucleotide sequence ID" value="NZ_CP063362.1"/>
</dbReference>
<dbReference type="GO" id="GO:0046951">
    <property type="term" value="P:ketone body biosynthetic process"/>
    <property type="evidence" value="ECO:0007669"/>
    <property type="project" value="TreeGrafter"/>
</dbReference>
<evidence type="ECO:0000256" key="5">
    <source>
        <dbReference type="RuleBase" id="RU003523"/>
    </source>
</evidence>
<dbReference type="GO" id="GO:0004419">
    <property type="term" value="F:hydroxymethylglutaryl-CoA lyase activity"/>
    <property type="evidence" value="ECO:0007669"/>
    <property type="project" value="TreeGrafter"/>
</dbReference>
<evidence type="ECO:0000256" key="4">
    <source>
        <dbReference type="ARBA" id="ARBA00023239"/>
    </source>
</evidence>
<dbReference type="SUPFAM" id="SSF51569">
    <property type="entry name" value="Aldolase"/>
    <property type="match status" value="1"/>
</dbReference>
<dbReference type="PROSITE" id="PS00815">
    <property type="entry name" value="AIPM_HOMOCIT_SYNTH_1"/>
    <property type="match status" value="1"/>
</dbReference>
<dbReference type="KEGG" id="xdi:EZH22_10230"/>
<dbReference type="Proteomes" id="UP000596427">
    <property type="component" value="Chromosome"/>
</dbReference>
<dbReference type="PANTHER" id="PTHR42738:SF7">
    <property type="entry name" value="HYDROXYMETHYLGLUTARYL-COA LYASE"/>
    <property type="match status" value="1"/>
</dbReference>